<dbReference type="AlphaFoldDB" id="A0A4R8V3G1"/>
<dbReference type="Proteomes" id="UP000199639">
    <property type="component" value="Unassembled WGS sequence"/>
</dbReference>
<dbReference type="RefSeq" id="WP_092341010.1">
    <property type="nucleotide sequence ID" value="NZ_FNIB01000007.1"/>
</dbReference>
<dbReference type="InterPro" id="IPR040442">
    <property type="entry name" value="Pyrv_kinase-like_dom_sf"/>
</dbReference>
<evidence type="ECO:0000256" key="2">
    <source>
        <dbReference type="ARBA" id="ARBA00022723"/>
    </source>
</evidence>
<evidence type="ECO:0000256" key="6">
    <source>
        <dbReference type="SAM" id="MobiDB-lite"/>
    </source>
</evidence>
<evidence type="ECO:0000313" key="11">
    <source>
        <dbReference type="Proteomes" id="UP000298252"/>
    </source>
</evidence>
<feature type="domain" description="HpcH/HpaI aldolase/citrate lyase" evidence="7">
    <location>
        <begin position="48"/>
        <end position="249"/>
    </location>
</feature>
<accession>A0A4R8V3G1</accession>
<keyword evidence="8" id="KW-0456">Lyase</keyword>
<dbReference type="GO" id="GO:0016829">
    <property type="term" value="F:lyase activity"/>
    <property type="evidence" value="ECO:0007669"/>
    <property type="project" value="UniProtKB-KW"/>
</dbReference>
<dbReference type="GO" id="GO:0000287">
    <property type="term" value="F:magnesium ion binding"/>
    <property type="evidence" value="ECO:0007669"/>
    <property type="project" value="TreeGrafter"/>
</dbReference>
<dbReference type="GO" id="GO:0006107">
    <property type="term" value="P:oxaloacetate metabolic process"/>
    <property type="evidence" value="ECO:0007669"/>
    <property type="project" value="TreeGrafter"/>
</dbReference>
<keyword evidence="3 5" id="KW-0460">Magnesium</keyword>
<feature type="region of interest" description="Disordered" evidence="6">
    <location>
        <begin position="1"/>
        <end position="36"/>
    </location>
</feature>
<dbReference type="Pfam" id="PF03328">
    <property type="entry name" value="HpcH_HpaI"/>
    <property type="match status" value="1"/>
</dbReference>
<proteinExistence type="predicted"/>
<keyword evidence="11" id="KW-1185">Reference proteome</keyword>
<protein>
    <submittedName>
        <fullName evidence="8">Citrate lyase subunit beta / citryl-CoA lyase</fullName>
    </submittedName>
    <submittedName>
        <fullName evidence="9">CoA ester lyase</fullName>
    </submittedName>
</protein>
<dbReference type="InterPro" id="IPR011206">
    <property type="entry name" value="Citrate_lyase_beta/mcl1/mcl2"/>
</dbReference>
<feature type="binding site" evidence="5">
    <location>
        <position position="176"/>
    </location>
    <ligand>
        <name>Mg(2+)</name>
        <dbReference type="ChEBI" id="CHEBI:18420"/>
    </ligand>
</feature>
<dbReference type="Proteomes" id="UP000298252">
    <property type="component" value="Unassembled WGS sequence"/>
</dbReference>
<dbReference type="STRING" id="1424659.SAMN05216368_107207"/>
<feature type="binding site" evidence="4">
    <location>
        <position position="150"/>
    </location>
    <ligand>
        <name>substrate</name>
    </ligand>
</feature>
<evidence type="ECO:0000256" key="3">
    <source>
        <dbReference type="ARBA" id="ARBA00022842"/>
    </source>
</evidence>
<comment type="cofactor">
    <cofactor evidence="1">
        <name>Mg(2+)</name>
        <dbReference type="ChEBI" id="CHEBI:18420"/>
    </cofactor>
</comment>
<name>A0A4R8V3G1_9MICO</name>
<feature type="binding site" evidence="4">
    <location>
        <position position="102"/>
    </location>
    <ligand>
        <name>substrate</name>
    </ligand>
</feature>
<keyword evidence="2 5" id="KW-0479">Metal-binding</keyword>
<evidence type="ECO:0000256" key="4">
    <source>
        <dbReference type="PIRSR" id="PIRSR015582-1"/>
    </source>
</evidence>
<dbReference type="PANTHER" id="PTHR32308">
    <property type="entry name" value="LYASE BETA SUBUNIT, PUTATIVE (AFU_ORTHOLOGUE AFUA_4G13030)-RELATED"/>
    <property type="match status" value="1"/>
</dbReference>
<evidence type="ECO:0000313" key="8">
    <source>
        <dbReference type="EMBL" id="SDN80830.1"/>
    </source>
</evidence>
<evidence type="ECO:0000256" key="5">
    <source>
        <dbReference type="PIRSR" id="PIRSR015582-2"/>
    </source>
</evidence>
<dbReference type="SUPFAM" id="SSF51621">
    <property type="entry name" value="Phosphoenolpyruvate/pyruvate domain"/>
    <property type="match status" value="1"/>
</dbReference>
<evidence type="ECO:0000313" key="9">
    <source>
        <dbReference type="EMBL" id="TFB75683.1"/>
    </source>
</evidence>
<evidence type="ECO:0000256" key="1">
    <source>
        <dbReference type="ARBA" id="ARBA00001946"/>
    </source>
</evidence>
<dbReference type="PIRSF" id="PIRSF015582">
    <property type="entry name" value="Cit_lyase_B"/>
    <property type="match status" value="1"/>
</dbReference>
<evidence type="ECO:0000313" key="10">
    <source>
        <dbReference type="Proteomes" id="UP000199639"/>
    </source>
</evidence>
<dbReference type="InterPro" id="IPR005000">
    <property type="entry name" value="Aldolase/citrate-lyase_domain"/>
</dbReference>
<evidence type="ECO:0000259" key="7">
    <source>
        <dbReference type="Pfam" id="PF03328"/>
    </source>
</evidence>
<feature type="binding site" evidence="5">
    <location>
        <position position="150"/>
    </location>
    <ligand>
        <name>Mg(2+)</name>
        <dbReference type="ChEBI" id="CHEBI:18420"/>
    </ligand>
</feature>
<gene>
    <name evidence="9" type="ORF">E3O21_12785</name>
    <name evidence="8" type="ORF">SAMN05216368_107207</name>
</gene>
<dbReference type="EMBL" id="FNIB01000007">
    <property type="protein sequence ID" value="SDN80830.1"/>
    <property type="molecule type" value="Genomic_DNA"/>
</dbReference>
<reference evidence="8 10" key="1">
    <citation type="submission" date="2016-10" db="EMBL/GenBank/DDBJ databases">
        <authorList>
            <person name="Varghese N."/>
            <person name="Submissions S."/>
        </authorList>
    </citation>
    <scope>NUCLEOTIDE SEQUENCE [LARGE SCALE GENOMIC DNA]</scope>
    <source>
        <strain evidence="8 10">CGMCC 1.11215</strain>
    </source>
</reference>
<dbReference type="PANTHER" id="PTHR32308:SF10">
    <property type="entry name" value="CITRATE LYASE SUBUNIT BETA"/>
    <property type="match status" value="1"/>
</dbReference>
<dbReference type="EMBL" id="SOFD01000029">
    <property type="protein sequence ID" value="TFB75683.1"/>
    <property type="molecule type" value="Genomic_DNA"/>
</dbReference>
<sequence length="307" mass="32542">MSGPFDGDPFDASSFDDYSDPAGLDPFDDSPAGLSPFTPAPFTLGPALLFCPADRPERYEKAAERADAVILDLEDAVTPADRAAARRALIEHPLDPATTIVRINPADTDDFALDLAALARTEYRDVMLAKTVSAGQVERLEAFRVIALCETAAGVISATEIAAERNVVGLMWGAEDLVASLGGTSSRFEDGRYRDVARQARSQVLLAARAHDKAAIDTVHLDITDTAGLELEAADAVASGFTATACIHPSQVAVIRAAYQPTAAEVDYALGLLEAAASARGVFQHEGRMIDGPVLRHAEAVLRRAAR</sequence>
<reference evidence="9 11" key="2">
    <citation type="submission" date="2019-03" db="EMBL/GenBank/DDBJ databases">
        <title>Genomics of glacier-inhabiting Cryobacterium strains.</title>
        <authorList>
            <person name="Liu Q."/>
            <person name="Xin Y.-H."/>
        </authorList>
    </citation>
    <scope>NUCLEOTIDE SEQUENCE [LARGE SCALE GENOMIC DNA]</scope>
    <source>
        <strain evidence="9 11">Hh8</strain>
    </source>
</reference>
<dbReference type="InterPro" id="IPR015813">
    <property type="entry name" value="Pyrv/PenolPyrv_kinase-like_dom"/>
</dbReference>
<dbReference type="Gene3D" id="3.20.20.60">
    <property type="entry name" value="Phosphoenolpyruvate-binding domains"/>
    <property type="match status" value="1"/>
</dbReference>
<organism evidence="8 10">
    <name type="scientific">Cryobacterium flavum</name>
    <dbReference type="NCBI Taxonomy" id="1424659"/>
    <lineage>
        <taxon>Bacteria</taxon>
        <taxon>Bacillati</taxon>
        <taxon>Actinomycetota</taxon>
        <taxon>Actinomycetes</taxon>
        <taxon>Micrococcales</taxon>
        <taxon>Microbacteriaceae</taxon>
        <taxon>Cryobacterium</taxon>
    </lineage>
</organism>